<evidence type="ECO:0000313" key="3">
    <source>
        <dbReference type="Proteomes" id="UP001151760"/>
    </source>
</evidence>
<protein>
    <recommendedName>
        <fullName evidence="4">MAK10-like protein</fullName>
    </recommendedName>
</protein>
<evidence type="ECO:0000256" key="1">
    <source>
        <dbReference type="SAM" id="MobiDB-lite"/>
    </source>
</evidence>
<proteinExistence type="predicted"/>
<reference evidence="2" key="1">
    <citation type="journal article" date="2022" name="Int. J. Mol. Sci.">
        <title>Draft Genome of Tanacetum Coccineum: Genomic Comparison of Closely Related Tanacetum-Family Plants.</title>
        <authorList>
            <person name="Yamashiro T."/>
            <person name="Shiraishi A."/>
            <person name="Nakayama K."/>
            <person name="Satake H."/>
        </authorList>
    </citation>
    <scope>NUCLEOTIDE SEQUENCE</scope>
</reference>
<keyword evidence="3" id="KW-1185">Reference proteome</keyword>
<name>A0ABQ5D070_9ASTR</name>
<feature type="region of interest" description="Disordered" evidence="1">
    <location>
        <begin position="167"/>
        <end position="201"/>
    </location>
</feature>
<accession>A0ABQ5D070</accession>
<reference evidence="2" key="2">
    <citation type="submission" date="2022-01" db="EMBL/GenBank/DDBJ databases">
        <authorList>
            <person name="Yamashiro T."/>
            <person name="Shiraishi A."/>
            <person name="Satake H."/>
            <person name="Nakayama K."/>
        </authorList>
    </citation>
    <scope>NUCLEOTIDE SEQUENCE</scope>
</reference>
<dbReference type="EMBL" id="BQNB010014631">
    <property type="protein sequence ID" value="GJT30509.1"/>
    <property type="molecule type" value="Genomic_DNA"/>
</dbReference>
<dbReference type="Proteomes" id="UP001151760">
    <property type="component" value="Unassembled WGS sequence"/>
</dbReference>
<feature type="compositionally biased region" description="Basic and acidic residues" evidence="1">
    <location>
        <begin position="167"/>
        <end position="187"/>
    </location>
</feature>
<evidence type="ECO:0008006" key="4">
    <source>
        <dbReference type="Google" id="ProtNLM"/>
    </source>
</evidence>
<comment type="caution">
    <text evidence="2">The sequence shown here is derived from an EMBL/GenBank/DDBJ whole genome shotgun (WGS) entry which is preliminary data.</text>
</comment>
<gene>
    <name evidence="2" type="ORF">Tco_0910784</name>
</gene>
<organism evidence="2 3">
    <name type="scientific">Tanacetum coccineum</name>
    <dbReference type="NCBI Taxonomy" id="301880"/>
    <lineage>
        <taxon>Eukaryota</taxon>
        <taxon>Viridiplantae</taxon>
        <taxon>Streptophyta</taxon>
        <taxon>Embryophyta</taxon>
        <taxon>Tracheophyta</taxon>
        <taxon>Spermatophyta</taxon>
        <taxon>Magnoliopsida</taxon>
        <taxon>eudicotyledons</taxon>
        <taxon>Gunneridae</taxon>
        <taxon>Pentapetalae</taxon>
        <taxon>asterids</taxon>
        <taxon>campanulids</taxon>
        <taxon>Asterales</taxon>
        <taxon>Asteraceae</taxon>
        <taxon>Asteroideae</taxon>
        <taxon>Anthemideae</taxon>
        <taxon>Anthemidinae</taxon>
        <taxon>Tanacetum</taxon>
    </lineage>
</organism>
<evidence type="ECO:0000313" key="2">
    <source>
        <dbReference type="EMBL" id="GJT30509.1"/>
    </source>
</evidence>
<sequence length="291" mass="33112">MWCLCDPTPSRCIDSFQGLTLKSPSSWHRPFAPSPNLYDHVNPATRRTIDQAADDVPSTSDRRLIEVENQVQSLMEAHLSLNPPVQVNIITSSCEICSGPHDTQYCMENPEQAFVDYASSYIDEVGGKWYNFKPEQNNLVFEEKEKVKEGLGGSKLKFKEGESRDIKRNDLNDGMCEETKEKEREESKEEVEEELKEEEDDPKYFDTFPTIEEFDDDDEISNLVDLHMGMLGGGWKWKDLQGLLWWIIVKGSELMGYVDDSEMPMYCGSNGGARHGNFVRVAKDGDDNASN</sequence>
<feature type="compositionally biased region" description="Acidic residues" evidence="1">
    <location>
        <begin position="188"/>
        <end position="201"/>
    </location>
</feature>